<feature type="transmembrane region" description="Helical" evidence="10">
    <location>
        <begin position="295"/>
        <end position="312"/>
    </location>
</feature>
<feature type="compositionally biased region" description="Polar residues" evidence="9">
    <location>
        <begin position="845"/>
        <end position="855"/>
    </location>
</feature>
<feature type="region of interest" description="Disordered" evidence="9">
    <location>
        <begin position="834"/>
        <end position="855"/>
    </location>
</feature>
<organism evidence="14 15">
    <name type="scientific">Tepidimonas thermarum</name>
    <dbReference type="NCBI Taxonomy" id="335431"/>
    <lineage>
        <taxon>Bacteria</taxon>
        <taxon>Pseudomonadati</taxon>
        <taxon>Pseudomonadota</taxon>
        <taxon>Betaproteobacteria</taxon>
        <taxon>Burkholderiales</taxon>
        <taxon>Tepidimonas</taxon>
    </lineage>
</organism>
<gene>
    <name evidence="14" type="primary">fixL_1</name>
    <name evidence="14" type="ORF">Tther_00085</name>
</gene>
<dbReference type="OrthoDB" id="1931120at2"/>
<dbReference type="AlphaFoldDB" id="A0A554X8Z1"/>
<proteinExistence type="predicted"/>
<evidence type="ECO:0000256" key="5">
    <source>
        <dbReference type="ARBA" id="ARBA00022741"/>
    </source>
</evidence>
<dbReference type="EMBL" id="VJOL01000001">
    <property type="protein sequence ID" value="TSE32298.1"/>
    <property type="molecule type" value="Genomic_DNA"/>
</dbReference>
<evidence type="ECO:0000256" key="1">
    <source>
        <dbReference type="ARBA" id="ARBA00000085"/>
    </source>
</evidence>
<dbReference type="SMART" id="SM00387">
    <property type="entry name" value="HATPase_c"/>
    <property type="match status" value="1"/>
</dbReference>
<dbReference type="InterPro" id="IPR036097">
    <property type="entry name" value="HisK_dim/P_sf"/>
</dbReference>
<evidence type="ECO:0000313" key="15">
    <source>
        <dbReference type="Proteomes" id="UP000318542"/>
    </source>
</evidence>
<keyword evidence="5" id="KW-0547">Nucleotide-binding</keyword>
<keyword evidence="6" id="KW-0418">Kinase</keyword>
<dbReference type="GO" id="GO:0005524">
    <property type="term" value="F:ATP binding"/>
    <property type="evidence" value="ECO:0007669"/>
    <property type="project" value="UniProtKB-KW"/>
</dbReference>
<dbReference type="PANTHER" id="PTHR43065">
    <property type="entry name" value="SENSOR HISTIDINE KINASE"/>
    <property type="match status" value="1"/>
</dbReference>
<dbReference type="CDD" id="cd00082">
    <property type="entry name" value="HisKA"/>
    <property type="match status" value="1"/>
</dbReference>
<dbReference type="InterPro" id="IPR003661">
    <property type="entry name" value="HisK_dim/P_dom"/>
</dbReference>
<dbReference type="PANTHER" id="PTHR43065:SF42">
    <property type="entry name" value="TWO-COMPONENT SENSOR PPRA"/>
    <property type="match status" value="1"/>
</dbReference>
<evidence type="ECO:0000259" key="11">
    <source>
        <dbReference type="PROSITE" id="PS50109"/>
    </source>
</evidence>
<keyword evidence="15" id="KW-1185">Reference proteome</keyword>
<dbReference type="InterPro" id="IPR003594">
    <property type="entry name" value="HATPase_dom"/>
</dbReference>
<keyword evidence="4 14" id="KW-0808">Transferase</keyword>
<evidence type="ECO:0000256" key="10">
    <source>
        <dbReference type="SAM" id="Phobius"/>
    </source>
</evidence>
<keyword evidence="8" id="KW-0902">Two-component regulatory system</keyword>
<dbReference type="SMART" id="SM00388">
    <property type="entry name" value="HisKA"/>
    <property type="match status" value="1"/>
</dbReference>
<dbReference type="InterPro" id="IPR000700">
    <property type="entry name" value="PAS-assoc_C"/>
</dbReference>
<dbReference type="PRINTS" id="PR00344">
    <property type="entry name" value="BCTRLSENSOR"/>
</dbReference>
<dbReference type="Proteomes" id="UP000318542">
    <property type="component" value="Unassembled WGS sequence"/>
</dbReference>
<protein>
    <recommendedName>
        <fullName evidence="2">histidine kinase</fullName>
        <ecNumber evidence="2">2.7.13.3</ecNumber>
    </recommendedName>
</protein>
<name>A0A554X8Z1_9BURK</name>
<dbReference type="InterPro" id="IPR036890">
    <property type="entry name" value="HATPase_C_sf"/>
</dbReference>
<dbReference type="InterPro" id="IPR005467">
    <property type="entry name" value="His_kinase_dom"/>
</dbReference>
<evidence type="ECO:0000256" key="9">
    <source>
        <dbReference type="SAM" id="MobiDB-lite"/>
    </source>
</evidence>
<evidence type="ECO:0000256" key="7">
    <source>
        <dbReference type="ARBA" id="ARBA00022840"/>
    </source>
</evidence>
<dbReference type="InterPro" id="IPR001610">
    <property type="entry name" value="PAC"/>
</dbReference>
<dbReference type="Pfam" id="PF00512">
    <property type="entry name" value="HisKA"/>
    <property type="match status" value="1"/>
</dbReference>
<feature type="domain" description="Histidine kinase" evidence="11">
    <location>
        <begin position="609"/>
        <end position="834"/>
    </location>
</feature>
<feature type="transmembrane region" description="Helical" evidence="10">
    <location>
        <begin position="39"/>
        <end position="62"/>
    </location>
</feature>
<evidence type="ECO:0000313" key="14">
    <source>
        <dbReference type="EMBL" id="TSE32298.1"/>
    </source>
</evidence>
<feature type="domain" description="PAS" evidence="12">
    <location>
        <begin position="330"/>
        <end position="402"/>
    </location>
</feature>
<evidence type="ECO:0000256" key="2">
    <source>
        <dbReference type="ARBA" id="ARBA00012438"/>
    </source>
</evidence>
<sequence>MVQPHSTDAERAPLRWWRAPRLWWRQWWDRLPPHRQDRLAVLGPVLSVLLFLTAIFSALGYFSQQEADREQEAVVRDTEYAQQRLRLRLLERQEKLMRMARDIANRSIEETEFVFQAEELVAQNPDVLAVHWIGPYREVVTGYTAPGAPAHAHRRAGETLPPNTTGGAFDLARDLHQPIYSRPLPWPDGGSTLMVLIPFEDQRRFGGAVMAEYDIAGLLRYGVPAEVLARYAVTLVGEDGTLYAGTPLKPLTTPLSRLPWAPRPQRHELPVSPIGNSLLIRAEGLRADRDWGSEALFWIVGAMSVATIWMLLGNMRHTRRRLQAQRALVAETNFRRAMENSMLTGMRALDMEGRITYVNRAFCDMTGWSEEELIGASAPFPYWPEHEHDTLMARLQDEIAGRNTPGGFEVPVKRKNGSIFYARMYVSPLIDAQGRQTGWMTSMTDITEPKRIREELSASYDRFATVLDSLDEAISVAPLHSHELLFANRMYRNWFGEGSAGHERMLELCASVPVLPPQDHHDQVDSLMGLPADALVEAVAEHAQILVPELGKWLEVRTRYLTWVDGRLVQMLIATDITARHQAEEQAALQAERAETASRLITMGEMASSVAHELNQPLTAISNYASGMISRLQKGHISPQDLLGALEKTARQAQRAGQIIQRIRAFVKKSEPNPTLSDVAQMVSNATELADIELRRHMVRLNTYVAARLPRLMVDPILIEQVLINLLKNGGESIQQAQRPPGQRHIELQVVPRTVDGRPGVEFTVRDSGGGIPQERLDRIYEAFYSTKSEGMGIGLKLCRSIIESHHGRLVARNLYNGDAIVGCEFSFWIPEPPPEASAPLAPRSTETQTTPEGT</sequence>
<dbReference type="PROSITE" id="PS50109">
    <property type="entry name" value="HIS_KIN"/>
    <property type="match status" value="1"/>
</dbReference>
<dbReference type="SMART" id="SM00091">
    <property type="entry name" value="PAS"/>
    <property type="match status" value="2"/>
</dbReference>
<dbReference type="InterPro" id="IPR000014">
    <property type="entry name" value="PAS"/>
</dbReference>
<dbReference type="GO" id="GO:0006355">
    <property type="term" value="P:regulation of DNA-templated transcription"/>
    <property type="evidence" value="ECO:0007669"/>
    <property type="project" value="InterPro"/>
</dbReference>
<dbReference type="Pfam" id="PF02518">
    <property type="entry name" value="HATPase_c"/>
    <property type="match status" value="1"/>
</dbReference>
<comment type="caution">
    <text evidence="14">The sequence shown here is derived from an EMBL/GenBank/DDBJ whole genome shotgun (WGS) entry which is preliminary data.</text>
</comment>
<dbReference type="Gene3D" id="1.10.287.130">
    <property type="match status" value="1"/>
</dbReference>
<dbReference type="CDD" id="cd00130">
    <property type="entry name" value="PAS"/>
    <property type="match status" value="1"/>
</dbReference>
<dbReference type="SUPFAM" id="SSF55785">
    <property type="entry name" value="PYP-like sensor domain (PAS domain)"/>
    <property type="match status" value="2"/>
</dbReference>
<keyword evidence="7" id="KW-0067">ATP-binding</keyword>
<evidence type="ECO:0000256" key="8">
    <source>
        <dbReference type="ARBA" id="ARBA00023012"/>
    </source>
</evidence>
<accession>A0A554X8Z1</accession>
<reference evidence="14 15" key="1">
    <citation type="submission" date="2019-07" db="EMBL/GenBank/DDBJ databases">
        <title>Tepidimonas thermarum AA-1 draft genome.</title>
        <authorList>
            <person name="Da Costa M.S."/>
            <person name="Froufe H.J.C."/>
            <person name="Egas C."/>
            <person name="Albuquerque L."/>
        </authorList>
    </citation>
    <scope>NUCLEOTIDE SEQUENCE [LARGE SCALE GENOMIC DNA]</scope>
    <source>
        <strain evidence="14 15">AA-1</strain>
    </source>
</reference>
<dbReference type="Pfam" id="PF00989">
    <property type="entry name" value="PAS"/>
    <property type="match status" value="1"/>
</dbReference>
<dbReference type="EC" id="2.7.13.3" evidence="2"/>
<dbReference type="GO" id="GO:0000155">
    <property type="term" value="F:phosphorelay sensor kinase activity"/>
    <property type="evidence" value="ECO:0007669"/>
    <property type="project" value="InterPro"/>
</dbReference>
<evidence type="ECO:0000256" key="4">
    <source>
        <dbReference type="ARBA" id="ARBA00022679"/>
    </source>
</evidence>
<evidence type="ECO:0000256" key="3">
    <source>
        <dbReference type="ARBA" id="ARBA00022553"/>
    </source>
</evidence>
<dbReference type="PROSITE" id="PS50113">
    <property type="entry name" value="PAC"/>
    <property type="match status" value="1"/>
</dbReference>
<dbReference type="InterPro" id="IPR035965">
    <property type="entry name" value="PAS-like_dom_sf"/>
</dbReference>
<dbReference type="PROSITE" id="PS50112">
    <property type="entry name" value="PAS"/>
    <property type="match status" value="1"/>
</dbReference>
<keyword evidence="10" id="KW-0472">Membrane</keyword>
<evidence type="ECO:0000259" key="12">
    <source>
        <dbReference type="PROSITE" id="PS50112"/>
    </source>
</evidence>
<dbReference type="InterPro" id="IPR013767">
    <property type="entry name" value="PAS_fold"/>
</dbReference>
<dbReference type="NCBIfam" id="TIGR00229">
    <property type="entry name" value="sensory_box"/>
    <property type="match status" value="1"/>
</dbReference>
<dbReference type="Gene3D" id="3.30.450.20">
    <property type="entry name" value="PAS domain"/>
    <property type="match status" value="2"/>
</dbReference>
<keyword evidence="10" id="KW-1133">Transmembrane helix</keyword>
<evidence type="ECO:0000256" key="6">
    <source>
        <dbReference type="ARBA" id="ARBA00022777"/>
    </source>
</evidence>
<dbReference type="SUPFAM" id="SSF47384">
    <property type="entry name" value="Homodimeric domain of signal transducing histidine kinase"/>
    <property type="match status" value="1"/>
</dbReference>
<evidence type="ECO:0000259" key="13">
    <source>
        <dbReference type="PROSITE" id="PS50113"/>
    </source>
</evidence>
<dbReference type="InterPro" id="IPR004358">
    <property type="entry name" value="Sig_transdc_His_kin-like_C"/>
</dbReference>
<dbReference type="SMART" id="SM00086">
    <property type="entry name" value="PAC"/>
    <property type="match status" value="2"/>
</dbReference>
<dbReference type="RefSeq" id="WP_143899732.1">
    <property type="nucleotide sequence ID" value="NZ_VJOL01000001.1"/>
</dbReference>
<feature type="domain" description="PAC" evidence="13">
    <location>
        <begin position="406"/>
        <end position="458"/>
    </location>
</feature>
<comment type="catalytic activity">
    <reaction evidence="1">
        <text>ATP + protein L-histidine = ADP + protein N-phospho-L-histidine.</text>
        <dbReference type="EC" id="2.7.13.3"/>
    </reaction>
</comment>
<dbReference type="Gene3D" id="3.30.565.10">
    <property type="entry name" value="Histidine kinase-like ATPase, C-terminal domain"/>
    <property type="match status" value="1"/>
</dbReference>
<dbReference type="SUPFAM" id="SSF55874">
    <property type="entry name" value="ATPase domain of HSP90 chaperone/DNA topoisomerase II/histidine kinase"/>
    <property type="match status" value="1"/>
</dbReference>
<keyword evidence="10" id="KW-0812">Transmembrane</keyword>
<keyword evidence="3" id="KW-0597">Phosphoprotein</keyword>